<dbReference type="GO" id="GO:0004527">
    <property type="term" value="F:exonuclease activity"/>
    <property type="evidence" value="ECO:0007669"/>
    <property type="project" value="UniProtKB-KW"/>
</dbReference>
<dbReference type="AlphaFoldDB" id="A0A147BC32"/>
<keyword evidence="2" id="KW-0255">Endonuclease</keyword>
<dbReference type="PANTHER" id="PTHR47526:SF3">
    <property type="entry name" value="PHD-TYPE DOMAIN-CONTAINING PROTEIN"/>
    <property type="match status" value="1"/>
</dbReference>
<evidence type="ECO:0000256" key="2">
    <source>
        <dbReference type="ARBA" id="ARBA00022759"/>
    </source>
</evidence>
<evidence type="ECO:0000256" key="3">
    <source>
        <dbReference type="ARBA" id="ARBA00022801"/>
    </source>
</evidence>
<protein>
    <submittedName>
        <fullName evidence="5">Uncharacterized protein</fullName>
    </submittedName>
</protein>
<name>A0A147BC32_IXORI</name>
<dbReference type="EMBL" id="GEGO01007068">
    <property type="protein sequence ID" value="JAR88336.1"/>
    <property type="molecule type" value="Transcribed_RNA"/>
</dbReference>
<evidence type="ECO:0000313" key="5">
    <source>
        <dbReference type="EMBL" id="JAR88336.1"/>
    </source>
</evidence>
<dbReference type="GO" id="GO:0006281">
    <property type="term" value="P:DNA repair"/>
    <property type="evidence" value="ECO:0007669"/>
    <property type="project" value="UniProtKB-ARBA"/>
</dbReference>
<dbReference type="Gene3D" id="3.90.320.10">
    <property type="match status" value="1"/>
</dbReference>
<reference evidence="5" key="1">
    <citation type="journal article" date="2018" name="PLoS Negl. Trop. Dis.">
        <title>Sialome diversity of ticks revealed by RNAseq of single tick salivary glands.</title>
        <authorList>
            <person name="Perner J."/>
            <person name="Kropackova S."/>
            <person name="Kopacek P."/>
            <person name="Ribeiro J.M."/>
        </authorList>
    </citation>
    <scope>NUCLEOTIDE SEQUENCE</scope>
    <source>
        <strain evidence="5">Siblings of single egg batch collected in Ceske Budejovice</strain>
        <tissue evidence="5">Salivary glands</tissue>
    </source>
</reference>
<evidence type="ECO:0000256" key="4">
    <source>
        <dbReference type="ARBA" id="ARBA00022839"/>
    </source>
</evidence>
<keyword evidence="1" id="KW-0540">Nuclease</keyword>
<dbReference type="PANTHER" id="PTHR47526">
    <property type="entry name" value="ATP-DEPENDENT DNA HELICASE"/>
    <property type="match status" value="1"/>
</dbReference>
<dbReference type="InterPro" id="IPR011335">
    <property type="entry name" value="Restrct_endonuc-II-like"/>
</dbReference>
<dbReference type="SUPFAM" id="SSF52980">
    <property type="entry name" value="Restriction endonuclease-like"/>
    <property type="match status" value="1"/>
</dbReference>
<dbReference type="InterPro" id="IPR034720">
    <property type="entry name" value="Viral_alk_exo"/>
</dbReference>
<proteinExistence type="predicted"/>
<keyword evidence="3" id="KW-0378">Hydrolase</keyword>
<keyword evidence="4" id="KW-0269">Exonuclease</keyword>
<accession>A0A147BC32</accession>
<sequence length="205" mass="23856">MPSRRLPDEPNHVAHDYNPDDKALFREILRLNPKAVVLRSIPKMDDEDTDSASEDEQSYTFLRKVRQTGATRTSLPFDMFVPINEIERIEKSTRRQAVTIFWRQVRYGRITASVLNKVQTMRDSTSPRATLDLILQRSPPVDTEATRWGIEKEPVAKKAYQEYMCTRHNDFRLCDVGFVVDVKVVPTTFIAILNMQKQIYLVRIL</sequence>
<evidence type="ECO:0000256" key="1">
    <source>
        <dbReference type="ARBA" id="ARBA00022722"/>
    </source>
</evidence>
<dbReference type="InterPro" id="IPR011604">
    <property type="entry name" value="PDDEXK-like_dom_sf"/>
</dbReference>
<organism evidence="5">
    <name type="scientific">Ixodes ricinus</name>
    <name type="common">Common tick</name>
    <name type="synonym">Acarus ricinus</name>
    <dbReference type="NCBI Taxonomy" id="34613"/>
    <lineage>
        <taxon>Eukaryota</taxon>
        <taxon>Metazoa</taxon>
        <taxon>Ecdysozoa</taxon>
        <taxon>Arthropoda</taxon>
        <taxon>Chelicerata</taxon>
        <taxon>Arachnida</taxon>
        <taxon>Acari</taxon>
        <taxon>Parasitiformes</taxon>
        <taxon>Ixodida</taxon>
        <taxon>Ixodoidea</taxon>
        <taxon>Ixodidae</taxon>
        <taxon>Ixodinae</taxon>
        <taxon>Ixodes</taxon>
    </lineage>
</organism>
<dbReference type="GO" id="GO:0004519">
    <property type="term" value="F:endonuclease activity"/>
    <property type="evidence" value="ECO:0007669"/>
    <property type="project" value="UniProtKB-KW"/>
</dbReference>
<dbReference type="Pfam" id="PF01771">
    <property type="entry name" value="Viral_alk_exo"/>
    <property type="match status" value="1"/>
</dbReference>